<sequence>MLQTGHSHADVTITTGNWKHWSSRTLTFKFWKQNIPKNIHFKGLIGLQCIRIKICVHTPQLQKKAKIGARGSSLVTRQASSSVFFNCFY</sequence>
<dbReference type="EMBL" id="GBXM01048485">
    <property type="protein sequence ID" value="JAH60092.1"/>
    <property type="molecule type" value="Transcribed_RNA"/>
</dbReference>
<name>A0A0E9U2W5_ANGAN</name>
<organism evidence="1">
    <name type="scientific">Anguilla anguilla</name>
    <name type="common">European freshwater eel</name>
    <name type="synonym">Muraena anguilla</name>
    <dbReference type="NCBI Taxonomy" id="7936"/>
    <lineage>
        <taxon>Eukaryota</taxon>
        <taxon>Metazoa</taxon>
        <taxon>Chordata</taxon>
        <taxon>Craniata</taxon>
        <taxon>Vertebrata</taxon>
        <taxon>Euteleostomi</taxon>
        <taxon>Actinopterygii</taxon>
        <taxon>Neopterygii</taxon>
        <taxon>Teleostei</taxon>
        <taxon>Anguilliformes</taxon>
        <taxon>Anguillidae</taxon>
        <taxon>Anguilla</taxon>
    </lineage>
</organism>
<protein>
    <submittedName>
        <fullName evidence="1">Uncharacterized protein</fullName>
    </submittedName>
</protein>
<dbReference type="AlphaFoldDB" id="A0A0E9U2W5"/>
<proteinExistence type="predicted"/>
<evidence type="ECO:0000313" key="1">
    <source>
        <dbReference type="EMBL" id="JAH60092.1"/>
    </source>
</evidence>
<reference evidence="1" key="2">
    <citation type="journal article" date="2015" name="Fish Shellfish Immunol.">
        <title>Early steps in the European eel (Anguilla anguilla)-Vibrio vulnificus interaction in the gills: Role of the RtxA13 toxin.</title>
        <authorList>
            <person name="Callol A."/>
            <person name="Pajuelo D."/>
            <person name="Ebbesson L."/>
            <person name="Teles M."/>
            <person name="MacKenzie S."/>
            <person name="Amaro C."/>
        </authorList>
    </citation>
    <scope>NUCLEOTIDE SEQUENCE</scope>
</reference>
<reference evidence="1" key="1">
    <citation type="submission" date="2014-11" db="EMBL/GenBank/DDBJ databases">
        <authorList>
            <person name="Amaro Gonzalez C."/>
        </authorList>
    </citation>
    <scope>NUCLEOTIDE SEQUENCE</scope>
</reference>
<accession>A0A0E9U2W5</accession>